<proteinExistence type="predicted"/>
<evidence type="ECO:0000313" key="3">
    <source>
        <dbReference type="EMBL" id="AKV09441.1"/>
    </source>
</evidence>
<name>A0A0K1QUL2_PSEFL</name>
<feature type="region of interest" description="Disordered" evidence="2">
    <location>
        <begin position="478"/>
        <end position="567"/>
    </location>
</feature>
<feature type="region of interest" description="Disordered" evidence="2">
    <location>
        <begin position="39"/>
        <end position="59"/>
    </location>
</feature>
<gene>
    <name evidence="3" type="ORF">B723_24815</name>
</gene>
<evidence type="ECO:0000313" key="4">
    <source>
        <dbReference type="Proteomes" id="UP000017175"/>
    </source>
</evidence>
<dbReference type="Proteomes" id="UP000017175">
    <property type="component" value="Chromosome"/>
</dbReference>
<dbReference type="AlphaFoldDB" id="A0A0K1QUL2"/>
<feature type="compositionally biased region" description="Basic and acidic residues" evidence="2">
    <location>
        <begin position="841"/>
        <end position="850"/>
    </location>
</feature>
<feature type="coiled-coil region" evidence="1">
    <location>
        <begin position="723"/>
        <end position="750"/>
    </location>
</feature>
<protein>
    <submittedName>
        <fullName evidence="3">Uncharacterized protein</fullName>
    </submittedName>
</protein>
<feature type="compositionally biased region" description="Low complexity" evidence="2">
    <location>
        <begin position="854"/>
        <end position="874"/>
    </location>
</feature>
<dbReference type="EMBL" id="CP010945">
    <property type="protein sequence ID" value="AKV09441.1"/>
    <property type="molecule type" value="Genomic_DNA"/>
</dbReference>
<accession>A0A0K1QUL2</accession>
<evidence type="ECO:0000256" key="1">
    <source>
        <dbReference type="SAM" id="Coils"/>
    </source>
</evidence>
<feature type="region of interest" description="Disordered" evidence="2">
    <location>
        <begin position="763"/>
        <end position="788"/>
    </location>
</feature>
<feature type="region of interest" description="Disordered" evidence="2">
    <location>
        <begin position="1"/>
        <end position="20"/>
    </location>
</feature>
<sequence length="956" mass="106602">MAEQPEAYNFESLPGTEVNDKPTTIIDVEDALAVVVTAEKQRKKPSRDNNSVGNNNAKDDKVALSDVTPSVPVDCVIDFVTGFFDCIVELEERAQESGSINNAFSDIPDSTSNKLDKLFSDMCKHPGYAHAYGLLDAEEGREKFTRGEAWQRIHKSATYLFSNISKRMIDEFIQQKSEGVSTACLHVLLDDIQMVDVVDNKELEANGITAEELRHLYRCRAQLGDTVRFYKNNMPEPSPWEQDPELWARYVPAKETAPPGVASSGTTLNASAMSTFEVPSVLEKSRVVLREDPNGQMQKPAYPDQFFDLRKNDKNEYEFVRQDNGERYDLEGVLAFVILAEEPDHIICGSRNYERSSNGKLNNHRYKDPFFVDGHSSLSGGKPTLFAGEILFEEGKIKFWTNGSGHYKPHAEHRFSNLTDLTKRLLPEDCFRDHDKLTGTEIQALERHKTIPKELEDVSDDGDDSLSEDDENAAFIAQRKKTGLRGGGAADRKTSEGVCAPVSNAMEKKPRDDDSDNGGAGAGAFSTTHRTDILSDSDSEDDAKPDRPSGSANAMTPPTAPVSKSLDTVGPASVELQHKLTMALNSGEEIKAVQIERMLEFAILLAKSSPVVQASVIDLNLFKRADELFRIPVSYFNGRLLGSKASWVPGQIAKSLMQSLNSCVSNGTLSEERARGFLARKFPGFERPQAGSVNIFADPRRQDQAVHEISLLIGTREQRQERIAADNRRIADEANEVARKKQERKQHDAELAKFSVRAGAQAYQTSLNKRDREENERQDMLSRGQAEKQTNYLNARAVRGREWTNVLAGIGRSQTYQAHLSSERRKQEQENSQRSVQRSLPETHVDKPLERTSSTDSSDSGYSSSSSLSRSFSSGPITSADINQEILDLRSEYIPELSDIDLVQVEKTHMDIPEARSTVGAEEAFRLYEDSVNRFLSLGPKIEDFEAELAKHRVDD</sequence>
<evidence type="ECO:0000256" key="2">
    <source>
        <dbReference type="SAM" id="MobiDB-lite"/>
    </source>
</evidence>
<dbReference type="eggNOG" id="ENOG502ZRC9">
    <property type="taxonomic scope" value="Bacteria"/>
</dbReference>
<feature type="region of interest" description="Disordered" evidence="2">
    <location>
        <begin position="817"/>
        <end position="875"/>
    </location>
</feature>
<keyword evidence="1" id="KW-0175">Coiled coil</keyword>
<feature type="compositionally biased region" description="Basic and acidic residues" evidence="2">
    <location>
        <begin position="821"/>
        <end position="831"/>
    </location>
</feature>
<feature type="compositionally biased region" description="Basic and acidic residues" evidence="2">
    <location>
        <begin position="768"/>
        <end position="780"/>
    </location>
</feature>
<organism evidence="3 4">
    <name type="scientific">Pseudomonas fluorescens NCIMB 11764</name>
    <dbReference type="NCBI Taxonomy" id="1221522"/>
    <lineage>
        <taxon>Bacteria</taxon>
        <taxon>Pseudomonadati</taxon>
        <taxon>Pseudomonadota</taxon>
        <taxon>Gammaproteobacteria</taxon>
        <taxon>Pseudomonadales</taxon>
        <taxon>Pseudomonadaceae</taxon>
        <taxon>Pseudomonas</taxon>
    </lineage>
</organism>
<reference evidence="3 4" key="1">
    <citation type="journal article" date="2012" name="J. Bacteriol.">
        <title>Draft genome sequence of the cyanide-utilizing bacterium Pseudomonas fluorescens strain NCIMB 11764.</title>
        <authorList>
            <person name="Vilo C.A."/>
            <person name="Benedik M.J."/>
            <person name="Kunz D.A."/>
            <person name="Dong Q."/>
        </authorList>
    </citation>
    <scope>NUCLEOTIDE SEQUENCE [LARGE SCALE GENOMIC DNA]</scope>
    <source>
        <strain evidence="3 4">NCIMB 11764</strain>
    </source>
</reference>